<organism evidence="1 2">
    <name type="scientific">Falsiruegeria litorea R37</name>
    <dbReference type="NCBI Taxonomy" id="1200284"/>
    <lineage>
        <taxon>Bacteria</taxon>
        <taxon>Pseudomonadati</taxon>
        <taxon>Pseudomonadota</taxon>
        <taxon>Alphaproteobacteria</taxon>
        <taxon>Rhodobacterales</taxon>
        <taxon>Roseobacteraceae</taxon>
        <taxon>Falsiruegeria</taxon>
    </lineage>
</organism>
<dbReference type="Proteomes" id="UP000193077">
    <property type="component" value="Unassembled WGS sequence"/>
</dbReference>
<accession>A0A1Y5SJ61</accession>
<gene>
    <name evidence="1" type="ORF">TRL7639_02159</name>
</gene>
<keyword evidence="2" id="KW-1185">Reference proteome</keyword>
<sequence>MQGPRALWGLVSFLLIFGDVPVLRSLTSALALFAATTVMADPLPSWSDTEVKSGIVAFVETVTDPASDDYVTPSDRIAVFDNDGTLWGEQPVYFQFIFAIDRLKTLAEADPSVLSSDVLTAAAAGDMETVLAGGHDALFEILNATHSGMTVDAFQQEVAQWLEDTKHPDTGLPYDEMTYQPMVELLRYLRDEGFKTYIVSGGGIHFMRVFAQEAYGIPPEQVLGTYTNTEYAMVDGEPVISKVPGIAFVDDKEGKPINIERTIGRRPIFAGGNSDGDFAMLEWTTAGKGPRFGLLVHHTDGDREYAYDRESPIGRLVDGLDKGPGLGWTIVDMKQDWQRIYTGQN</sequence>
<dbReference type="GO" id="GO:0016787">
    <property type="term" value="F:hydrolase activity"/>
    <property type="evidence" value="ECO:0007669"/>
    <property type="project" value="UniProtKB-KW"/>
</dbReference>
<proteinExistence type="predicted"/>
<dbReference type="SUPFAM" id="SSF56784">
    <property type="entry name" value="HAD-like"/>
    <property type="match status" value="1"/>
</dbReference>
<dbReference type="InterPro" id="IPR036412">
    <property type="entry name" value="HAD-like_sf"/>
</dbReference>
<dbReference type="OrthoDB" id="9799365at2"/>
<reference evidence="1 2" key="1">
    <citation type="submission" date="2017-03" db="EMBL/GenBank/DDBJ databases">
        <authorList>
            <person name="Afonso C.L."/>
            <person name="Miller P.J."/>
            <person name="Scott M.A."/>
            <person name="Spackman E."/>
            <person name="Goraichik I."/>
            <person name="Dimitrov K.M."/>
            <person name="Suarez D.L."/>
            <person name="Swayne D.E."/>
        </authorList>
    </citation>
    <scope>NUCLEOTIDE SEQUENCE [LARGE SCALE GENOMIC DNA]</scope>
    <source>
        <strain evidence="1 2">CECT 7639</strain>
    </source>
</reference>
<keyword evidence="1" id="KW-0378">Hydrolase</keyword>
<evidence type="ECO:0000313" key="2">
    <source>
        <dbReference type="Proteomes" id="UP000193077"/>
    </source>
</evidence>
<dbReference type="InterPro" id="IPR023214">
    <property type="entry name" value="HAD_sf"/>
</dbReference>
<dbReference type="Gene3D" id="3.40.50.1000">
    <property type="entry name" value="HAD superfamily/HAD-like"/>
    <property type="match status" value="1"/>
</dbReference>
<protein>
    <submittedName>
        <fullName evidence="1">Haloacid dehalogenase-like hydrolase</fullName>
    </submittedName>
</protein>
<dbReference type="AlphaFoldDB" id="A0A1Y5SJ61"/>
<evidence type="ECO:0000313" key="1">
    <source>
        <dbReference type="EMBL" id="SLN42039.1"/>
    </source>
</evidence>
<dbReference type="Pfam" id="PF12710">
    <property type="entry name" value="HAD"/>
    <property type="match status" value="1"/>
</dbReference>
<name>A0A1Y5SJ61_9RHOB</name>
<dbReference type="EMBL" id="FWFO01000001">
    <property type="protein sequence ID" value="SLN42039.1"/>
    <property type="molecule type" value="Genomic_DNA"/>
</dbReference>